<dbReference type="InterPro" id="IPR005119">
    <property type="entry name" value="LysR_subst-bd"/>
</dbReference>
<dbReference type="AlphaFoldDB" id="V6YZ94"/>
<dbReference type="Gene3D" id="3.40.190.290">
    <property type="match status" value="1"/>
</dbReference>
<dbReference type="Pfam" id="PF00126">
    <property type="entry name" value="HTH_1"/>
    <property type="match status" value="1"/>
</dbReference>
<dbReference type="PANTHER" id="PTHR30346:SF0">
    <property type="entry name" value="HCA OPERON TRANSCRIPTIONAL ACTIVATOR HCAR"/>
    <property type="match status" value="1"/>
</dbReference>
<dbReference type="PRINTS" id="PR00039">
    <property type="entry name" value="HTHLYSR"/>
</dbReference>
<evidence type="ECO:0000256" key="1">
    <source>
        <dbReference type="ARBA" id="ARBA00009437"/>
    </source>
</evidence>
<dbReference type="PANTHER" id="PTHR30346">
    <property type="entry name" value="TRANSCRIPTIONAL DUAL REGULATOR HCAR-RELATED"/>
    <property type="match status" value="1"/>
</dbReference>
<organism evidence="6 7">
    <name type="scientific">Streptococcus agalactiae LMG 14747</name>
    <dbReference type="NCBI Taxonomy" id="1154860"/>
    <lineage>
        <taxon>Bacteria</taxon>
        <taxon>Bacillati</taxon>
        <taxon>Bacillota</taxon>
        <taxon>Bacilli</taxon>
        <taxon>Lactobacillales</taxon>
        <taxon>Streptococcaceae</taxon>
        <taxon>Streptococcus</taxon>
    </lineage>
</organism>
<comment type="caution">
    <text evidence="6">The sequence shown here is derived from an EMBL/GenBank/DDBJ whole genome shotgun (WGS) entry which is preliminary data.</text>
</comment>
<protein>
    <submittedName>
        <fullName evidence="6">LysR family transcriptional regulator</fullName>
    </submittedName>
</protein>
<dbReference type="GO" id="GO:0032993">
    <property type="term" value="C:protein-DNA complex"/>
    <property type="evidence" value="ECO:0007669"/>
    <property type="project" value="TreeGrafter"/>
</dbReference>
<dbReference type="PROSITE" id="PS50931">
    <property type="entry name" value="HTH_LYSR"/>
    <property type="match status" value="1"/>
</dbReference>
<keyword evidence="2" id="KW-0805">Transcription regulation</keyword>
<dbReference type="InterPro" id="IPR000847">
    <property type="entry name" value="LysR_HTH_N"/>
</dbReference>
<reference evidence="6 7" key="1">
    <citation type="submission" date="2013-05" db="EMBL/GenBank/DDBJ databases">
        <authorList>
            <person name="Richards V.P."/>
            <person name="Durkin S.A.S."/>
            <person name="Kim M."/>
            <person name="Pavinski Bitar P.D."/>
            <person name="Stanhope M.J."/>
            <person name="Town C.D."/>
            <person name="Venter J.C."/>
        </authorList>
    </citation>
    <scope>NUCLEOTIDE SEQUENCE [LARGE SCALE GENOMIC DNA]</scope>
    <source>
        <strain evidence="6 7">LMG 14747</strain>
    </source>
</reference>
<evidence type="ECO:0000259" key="5">
    <source>
        <dbReference type="PROSITE" id="PS50931"/>
    </source>
</evidence>
<evidence type="ECO:0000313" key="7">
    <source>
        <dbReference type="Proteomes" id="UP000018482"/>
    </source>
</evidence>
<feature type="domain" description="HTH lysR-type" evidence="5">
    <location>
        <begin position="1"/>
        <end position="58"/>
    </location>
</feature>
<accession>V6YZ94</accession>
<dbReference type="Gene3D" id="1.10.10.10">
    <property type="entry name" value="Winged helix-like DNA-binding domain superfamily/Winged helix DNA-binding domain"/>
    <property type="match status" value="1"/>
</dbReference>
<dbReference type="InterPro" id="IPR036390">
    <property type="entry name" value="WH_DNA-bd_sf"/>
</dbReference>
<dbReference type="CDD" id="cd05466">
    <property type="entry name" value="PBP2_LTTR_substrate"/>
    <property type="match status" value="1"/>
</dbReference>
<dbReference type="Proteomes" id="UP000018482">
    <property type="component" value="Unassembled WGS sequence"/>
</dbReference>
<evidence type="ECO:0000313" key="6">
    <source>
        <dbReference type="EMBL" id="ESV53818.1"/>
    </source>
</evidence>
<dbReference type="FunFam" id="1.10.10.10:FF:000001">
    <property type="entry name" value="LysR family transcriptional regulator"/>
    <property type="match status" value="1"/>
</dbReference>
<dbReference type="eggNOG" id="COG0583">
    <property type="taxonomic scope" value="Bacteria"/>
</dbReference>
<keyword evidence="4" id="KW-0804">Transcription</keyword>
<dbReference type="GO" id="GO:0003677">
    <property type="term" value="F:DNA binding"/>
    <property type="evidence" value="ECO:0007669"/>
    <property type="project" value="UniProtKB-KW"/>
</dbReference>
<proteinExistence type="inferred from homology"/>
<evidence type="ECO:0000256" key="2">
    <source>
        <dbReference type="ARBA" id="ARBA00023015"/>
    </source>
</evidence>
<dbReference type="GO" id="GO:0003700">
    <property type="term" value="F:DNA-binding transcription factor activity"/>
    <property type="evidence" value="ECO:0007669"/>
    <property type="project" value="InterPro"/>
</dbReference>
<dbReference type="InterPro" id="IPR036388">
    <property type="entry name" value="WH-like_DNA-bd_sf"/>
</dbReference>
<gene>
    <name evidence="6" type="ORF">SAG0136_00770</name>
</gene>
<keyword evidence="3" id="KW-0238">DNA-binding</keyword>
<dbReference type="Pfam" id="PF03466">
    <property type="entry name" value="LysR_substrate"/>
    <property type="match status" value="1"/>
</dbReference>
<sequence>MNFQQCRYVITIAEAGSFSEAAKRLFVSQPNLSASIHQLEEELGVTLFTRSNTGTKLTENGFDFIKYAKRIIGEVDLLQGRYHTSFKKSFSVASHHYDFLSHPLAKISERFSDTHREFQLIETTTKTIIENVASYKSDVGILYLDEANRHILERSFKQKELDFVPLGDFPTRIFLSKDHPLAHKKLLKIDDLKVYTQIRFSQDDSGILFDEDPLSVEADQQIIYANDRGSLMNMLLATPSYASGLGIVTGFIKEHIVLIPLEDQPHVLGYITPKTKKSSPIVEAFIEEVRQDE</sequence>
<evidence type="ECO:0000256" key="4">
    <source>
        <dbReference type="ARBA" id="ARBA00023163"/>
    </source>
</evidence>
<evidence type="ECO:0000256" key="3">
    <source>
        <dbReference type="ARBA" id="ARBA00023125"/>
    </source>
</evidence>
<dbReference type="EMBL" id="ANQC01000010">
    <property type="protein sequence ID" value="ESV53818.1"/>
    <property type="molecule type" value="Genomic_DNA"/>
</dbReference>
<dbReference type="SUPFAM" id="SSF46785">
    <property type="entry name" value="Winged helix' DNA-binding domain"/>
    <property type="match status" value="1"/>
</dbReference>
<dbReference type="SUPFAM" id="SSF53850">
    <property type="entry name" value="Periplasmic binding protein-like II"/>
    <property type="match status" value="1"/>
</dbReference>
<comment type="similarity">
    <text evidence="1">Belongs to the LysR transcriptional regulatory family.</text>
</comment>
<name>V6YZ94_STRAG</name>